<evidence type="ECO:0000313" key="1">
    <source>
        <dbReference type="EMBL" id="KFB07684.1"/>
    </source>
</evidence>
<gene>
    <name evidence="1" type="ORF">P271_535</name>
</gene>
<dbReference type="Proteomes" id="UP000028523">
    <property type="component" value="Unassembled WGS sequence"/>
</dbReference>
<evidence type="ECO:0000313" key="2">
    <source>
        <dbReference type="Proteomes" id="UP000028523"/>
    </source>
</evidence>
<accession>A0A084U3Z8</accession>
<protein>
    <submittedName>
        <fullName evidence="1">Uncharacterized protein</fullName>
    </submittedName>
</protein>
<reference evidence="1 2" key="1">
    <citation type="journal article" date="2014" name="PLoS ONE">
        <title>Reduction of Hydrogen Peroxide Accumulation and Toxicity by a Catalase from Mycoplasma iowae.</title>
        <authorList>
            <person name="Pritchard R.E."/>
            <person name="Prassinos A.J."/>
            <person name="Osborne J.D."/>
            <person name="Raviv Z."/>
            <person name="Balish M.F."/>
        </authorList>
    </citation>
    <scope>NUCLEOTIDE SEQUENCE [LARGE SCALE GENOMIC DNA]</scope>
    <source>
        <strain evidence="1 2">DK-CPA</strain>
    </source>
</reference>
<sequence length="129" mass="15129">MSPQETKKILNGLIANDKKHVRLYDVPFNFSNEDIKLGKCYFKIEESTYQILQNEVVSSTNKTASSFCIDVIKMLKDLEDNQYTSWIVENFDYLKNRIFSIYENSKDAYLYKFKKTEIVDGKDTIVVEV</sequence>
<proteinExistence type="predicted"/>
<dbReference type="AlphaFoldDB" id="A0A084U3Z8"/>
<name>A0A084U3Z8_MALIO</name>
<organism evidence="1 2">
    <name type="scientific">Malacoplasma iowae DK-CPA</name>
    <dbReference type="NCBI Taxonomy" id="1394179"/>
    <lineage>
        <taxon>Bacteria</taxon>
        <taxon>Bacillati</taxon>
        <taxon>Mycoplasmatota</taxon>
        <taxon>Mycoplasmoidales</taxon>
        <taxon>Mycoplasmoidaceae</taxon>
        <taxon>Malacoplasma</taxon>
    </lineage>
</organism>
<keyword evidence="2" id="KW-1185">Reference proteome</keyword>
<comment type="caution">
    <text evidence="1">The sequence shown here is derived from an EMBL/GenBank/DDBJ whole genome shotgun (WGS) entry which is preliminary data.</text>
</comment>
<dbReference type="RefSeq" id="WP_004025104.1">
    <property type="nucleotide sequence ID" value="NZ_AWQU01000071.1"/>
</dbReference>
<dbReference type="EMBL" id="AWQU01000071">
    <property type="protein sequence ID" value="KFB07684.1"/>
    <property type="molecule type" value="Genomic_DNA"/>
</dbReference>
<dbReference type="GeneID" id="96866557"/>